<comment type="caution">
    <text evidence="1">The sequence shown here is derived from an EMBL/GenBank/DDBJ whole genome shotgun (WGS) entry which is preliminary data.</text>
</comment>
<gene>
    <name evidence="1" type="ORF">JMJ54_09490</name>
</gene>
<dbReference type="EMBL" id="JAESND010000004">
    <property type="protein sequence ID" value="MBM3116066.1"/>
    <property type="molecule type" value="Genomic_DNA"/>
</dbReference>
<keyword evidence="2" id="KW-1185">Reference proteome</keyword>
<evidence type="ECO:0000313" key="1">
    <source>
        <dbReference type="EMBL" id="MBM3116066.1"/>
    </source>
</evidence>
<proteinExistence type="predicted"/>
<organism evidence="1 2">
    <name type="scientific">Jeongeupia naejangsanensis</name>
    <dbReference type="NCBI Taxonomy" id="613195"/>
    <lineage>
        <taxon>Bacteria</taxon>
        <taxon>Pseudomonadati</taxon>
        <taxon>Pseudomonadota</taxon>
        <taxon>Betaproteobacteria</taxon>
        <taxon>Neisseriales</taxon>
        <taxon>Chitinibacteraceae</taxon>
        <taxon>Jeongeupia</taxon>
    </lineage>
</organism>
<accession>A0ABS2BKE1</accession>
<evidence type="ECO:0000313" key="2">
    <source>
        <dbReference type="Proteomes" id="UP000809431"/>
    </source>
</evidence>
<dbReference type="Proteomes" id="UP000809431">
    <property type="component" value="Unassembled WGS sequence"/>
</dbReference>
<reference evidence="1 2" key="1">
    <citation type="submission" date="2021-01" db="EMBL/GenBank/DDBJ databases">
        <title>Draft Genome Sequence and Polyhydroxyalkanoate Biosynthetic Potential of Jeongeupia naejangsanensis Type Strain DSM 24253.</title>
        <authorList>
            <person name="Turrini P."/>
            <person name="Artuso I."/>
            <person name="Lugli G.A."/>
            <person name="Frangipani E."/>
            <person name="Ventura M."/>
            <person name="Visca P."/>
        </authorList>
    </citation>
    <scope>NUCLEOTIDE SEQUENCE [LARGE SCALE GENOMIC DNA]</scope>
    <source>
        <strain evidence="1 2">DSM 24253</strain>
    </source>
</reference>
<protein>
    <submittedName>
        <fullName evidence="1">Uncharacterized protein</fullName>
    </submittedName>
</protein>
<name>A0ABS2BKE1_9NEIS</name>
<dbReference type="RefSeq" id="WP_203538136.1">
    <property type="nucleotide sequence ID" value="NZ_JAESND010000004.1"/>
</dbReference>
<sequence length="80" mass="9071">MTSTLSSYSDSEIEAQVITPAGGLSCFRLVACPGYKLIEYRLDDGDFLGLILEEDILNRSAIQYLEKKDVPEIDWNDRLR</sequence>